<feature type="region of interest" description="Disordered" evidence="1">
    <location>
        <begin position="1"/>
        <end position="81"/>
    </location>
</feature>
<feature type="compositionally biased region" description="Basic residues" evidence="1">
    <location>
        <begin position="36"/>
        <end position="45"/>
    </location>
</feature>
<proteinExistence type="predicted"/>
<evidence type="ECO:0000313" key="3">
    <source>
        <dbReference type="WBParaSite" id="ACAC_0000126501-mRNA-1"/>
    </source>
</evidence>
<reference evidence="2" key="1">
    <citation type="submission" date="2012-09" db="EMBL/GenBank/DDBJ databases">
        <authorList>
            <person name="Martin A.A."/>
        </authorList>
    </citation>
    <scope>NUCLEOTIDE SEQUENCE</scope>
</reference>
<accession>A0A0K0CVC4</accession>
<protein>
    <submittedName>
        <fullName evidence="3">Uncharacterized protein</fullName>
    </submittedName>
</protein>
<keyword evidence="2" id="KW-1185">Reference proteome</keyword>
<dbReference type="Proteomes" id="UP000035642">
    <property type="component" value="Unassembled WGS sequence"/>
</dbReference>
<evidence type="ECO:0000313" key="2">
    <source>
        <dbReference type="Proteomes" id="UP000035642"/>
    </source>
</evidence>
<reference evidence="3" key="2">
    <citation type="submission" date="2017-02" db="UniProtKB">
        <authorList>
            <consortium name="WormBaseParasite"/>
        </authorList>
    </citation>
    <scope>IDENTIFICATION</scope>
</reference>
<dbReference type="AlphaFoldDB" id="A0A0K0CVC4"/>
<feature type="compositionally biased region" description="Basic and acidic residues" evidence="1">
    <location>
        <begin position="16"/>
        <end position="35"/>
    </location>
</feature>
<organism evidence="2 3">
    <name type="scientific">Angiostrongylus cantonensis</name>
    <name type="common">Rat lungworm</name>
    <dbReference type="NCBI Taxonomy" id="6313"/>
    <lineage>
        <taxon>Eukaryota</taxon>
        <taxon>Metazoa</taxon>
        <taxon>Ecdysozoa</taxon>
        <taxon>Nematoda</taxon>
        <taxon>Chromadorea</taxon>
        <taxon>Rhabditida</taxon>
        <taxon>Rhabditina</taxon>
        <taxon>Rhabditomorpha</taxon>
        <taxon>Strongyloidea</taxon>
        <taxon>Metastrongylidae</taxon>
        <taxon>Angiostrongylus</taxon>
    </lineage>
</organism>
<name>A0A0K0CVC4_ANGCA</name>
<sequence length="81" mass="9415">MKKSGDSSRAMATGDVTHERRIAEVKNHKYTYHERTAKRRRRRGRSIVDNWHQGTLDATRGNSSRRDIAQESLQLLKPKPD</sequence>
<evidence type="ECO:0000256" key="1">
    <source>
        <dbReference type="SAM" id="MobiDB-lite"/>
    </source>
</evidence>
<dbReference type="WBParaSite" id="ACAC_0000126501-mRNA-1">
    <property type="protein sequence ID" value="ACAC_0000126501-mRNA-1"/>
    <property type="gene ID" value="ACAC_0000126501"/>
</dbReference>